<gene>
    <name evidence="1" type="ORF">CONCODRAFT_8700</name>
</gene>
<accession>A0A137P227</accession>
<dbReference type="EMBL" id="KQ964554">
    <property type="protein sequence ID" value="KXN68949.1"/>
    <property type="molecule type" value="Genomic_DNA"/>
</dbReference>
<reference evidence="1 2" key="1">
    <citation type="journal article" date="2015" name="Genome Biol. Evol.">
        <title>Phylogenomic analyses indicate that early fungi evolved digesting cell walls of algal ancestors of land plants.</title>
        <authorList>
            <person name="Chang Y."/>
            <person name="Wang S."/>
            <person name="Sekimoto S."/>
            <person name="Aerts A.L."/>
            <person name="Choi C."/>
            <person name="Clum A."/>
            <person name="LaButti K.M."/>
            <person name="Lindquist E.A."/>
            <person name="Yee Ngan C."/>
            <person name="Ohm R.A."/>
            <person name="Salamov A.A."/>
            <person name="Grigoriev I.V."/>
            <person name="Spatafora J.W."/>
            <person name="Berbee M.L."/>
        </authorList>
    </citation>
    <scope>NUCLEOTIDE SEQUENCE [LARGE SCALE GENOMIC DNA]</scope>
    <source>
        <strain evidence="1 2">NRRL 28638</strain>
    </source>
</reference>
<keyword evidence="2" id="KW-1185">Reference proteome</keyword>
<proteinExistence type="predicted"/>
<organism evidence="1 2">
    <name type="scientific">Conidiobolus coronatus (strain ATCC 28846 / CBS 209.66 / NRRL 28638)</name>
    <name type="common">Delacroixia coronata</name>
    <dbReference type="NCBI Taxonomy" id="796925"/>
    <lineage>
        <taxon>Eukaryota</taxon>
        <taxon>Fungi</taxon>
        <taxon>Fungi incertae sedis</taxon>
        <taxon>Zoopagomycota</taxon>
        <taxon>Entomophthoromycotina</taxon>
        <taxon>Entomophthoromycetes</taxon>
        <taxon>Entomophthorales</taxon>
        <taxon>Ancylistaceae</taxon>
        <taxon>Conidiobolus</taxon>
    </lineage>
</organism>
<evidence type="ECO:0000313" key="2">
    <source>
        <dbReference type="Proteomes" id="UP000070444"/>
    </source>
</evidence>
<dbReference type="Proteomes" id="UP000070444">
    <property type="component" value="Unassembled WGS sequence"/>
</dbReference>
<sequence>MKLFQLTVFIAAINCASISKRGLGLTRINSPEVNQQQDLETSEGWGFGGNGWGDNTWSANSFNNVDGLRNLDVVPGFGPGLGGFLFRRNMNLNSWASPNVEQQQSLDGGRVLDVEGFRRRLPSFVN</sequence>
<evidence type="ECO:0000313" key="1">
    <source>
        <dbReference type="EMBL" id="KXN68949.1"/>
    </source>
</evidence>
<name>A0A137P227_CONC2</name>
<protein>
    <submittedName>
        <fullName evidence="1">Uncharacterized protein</fullName>
    </submittedName>
</protein>
<dbReference type="AlphaFoldDB" id="A0A137P227"/>